<protein>
    <submittedName>
        <fullName evidence="1">Uncharacterized protein</fullName>
    </submittedName>
</protein>
<organism evidence="1 2">
    <name type="scientific">Liparis tanakae</name>
    <name type="common">Tanaka's snailfish</name>
    <dbReference type="NCBI Taxonomy" id="230148"/>
    <lineage>
        <taxon>Eukaryota</taxon>
        <taxon>Metazoa</taxon>
        <taxon>Chordata</taxon>
        <taxon>Craniata</taxon>
        <taxon>Vertebrata</taxon>
        <taxon>Euteleostomi</taxon>
        <taxon>Actinopterygii</taxon>
        <taxon>Neopterygii</taxon>
        <taxon>Teleostei</taxon>
        <taxon>Neoteleostei</taxon>
        <taxon>Acanthomorphata</taxon>
        <taxon>Eupercaria</taxon>
        <taxon>Perciformes</taxon>
        <taxon>Cottioidei</taxon>
        <taxon>Cottales</taxon>
        <taxon>Liparidae</taxon>
        <taxon>Liparis</taxon>
    </lineage>
</organism>
<reference evidence="1 2" key="1">
    <citation type="submission" date="2019-03" db="EMBL/GenBank/DDBJ databases">
        <title>First draft genome of Liparis tanakae, snailfish: a comprehensive survey of snailfish specific genes.</title>
        <authorList>
            <person name="Kim W."/>
            <person name="Song I."/>
            <person name="Jeong J.-H."/>
            <person name="Kim D."/>
            <person name="Kim S."/>
            <person name="Ryu S."/>
            <person name="Song J.Y."/>
            <person name="Lee S.K."/>
        </authorList>
    </citation>
    <scope>NUCLEOTIDE SEQUENCE [LARGE SCALE GENOMIC DNA]</scope>
    <source>
        <tissue evidence="1">Muscle</tissue>
    </source>
</reference>
<gene>
    <name evidence="1" type="ORF">EYF80_044150</name>
</gene>
<dbReference type="AlphaFoldDB" id="A0A4Z2FZ85"/>
<proteinExistence type="predicted"/>
<name>A0A4Z2FZ85_9TELE</name>
<evidence type="ECO:0000313" key="1">
    <source>
        <dbReference type="EMBL" id="TNN45662.1"/>
    </source>
</evidence>
<dbReference type="EMBL" id="SRLO01000832">
    <property type="protein sequence ID" value="TNN45662.1"/>
    <property type="molecule type" value="Genomic_DNA"/>
</dbReference>
<comment type="caution">
    <text evidence="1">The sequence shown here is derived from an EMBL/GenBank/DDBJ whole genome shotgun (WGS) entry which is preliminary data.</text>
</comment>
<accession>A0A4Z2FZ85</accession>
<evidence type="ECO:0000313" key="2">
    <source>
        <dbReference type="Proteomes" id="UP000314294"/>
    </source>
</evidence>
<keyword evidence="2" id="KW-1185">Reference proteome</keyword>
<sequence length="162" mass="17468">MPGTTPPTQFTVFCPCHKNNTDSGTENVTRDLVLKSYGDAGATRQTCEELPLANHSVALLSSSDDGMLLRSTDSLPRFQSSFMFRLVSGSGAGPLSQLSSTPSSLFSHAHLERSAASGTFSCIRNVLLHQERSPASGTISCIRNILLHQERPRAILENLYSG</sequence>
<dbReference type="Proteomes" id="UP000314294">
    <property type="component" value="Unassembled WGS sequence"/>
</dbReference>